<dbReference type="InterPro" id="IPR011043">
    <property type="entry name" value="Gal_Oxase/kelch_b-propeller"/>
</dbReference>
<sequence>MSTRPSPAFFSDDLLAVILSLLPVKSLLRFKCVSNPWNTLISDPNFVKFHLMKSKSQNQYFTLITHHLKIIKGNSPYGSDDEAEIDYSIIPYPIPRLLDNPSFTVVADPHSMLNEKDCSGIAGFCNGLICLTGYRFIYGSADTECYEYWLRLWNPATRKISPKIGCFRDLHSFVFNCGCDNSTGTFKVVASRYIHDHLKSEVRVFSLGDNVWRNIESFPAVPLRLDYQGFGHTDVFLNGTLNWLAVHNDIPITWFGDPAVEDITVEQIVIVSLDLGTESYKQYRLPLGFDEVPTEEPTVGVLRDCLCFSYCYKKTDFIIWQMKEFGVEESWTQFLKISYHDLQLNHDFRDDTLKYHLRFLPLFLSKDGDTLVLRSSLERDAILYNWRDNRVERTRVTVHKTSIDDGTRSSLCWNYAKGFVESLISIC</sequence>
<dbReference type="NCBIfam" id="TIGR01640">
    <property type="entry name" value="F_box_assoc_1"/>
    <property type="match status" value="1"/>
</dbReference>
<dbReference type="Proteomes" id="UP000002051">
    <property type="component" value="Chromosome 4"/>
</dbReference>
<dbReference type="InterPro" id="IPR017451">
    <property type="entry name" value="F-box-assoc_interact_dom"/>
</dbReference>
<dbReference type="PANTHER" id="PTHR31672">
    <property type="entry name" value="BNACNNG10540D PROTEIN"/>
    <property type="match status" value="1"/>
</dbReference>
<dbReference type="InterPro" id="IPR013187">
    <property type="entry name" value="F-box-assoc_dom_typ3"/>
</dbReference>
<evidence type="ECO:0000313" key="5">
    <source>
        <dbReference type="Proteomes" id="UP000002051"/>
    </source>
</evidence>
<evidence type="ECO:0000313" key="2">
    <source>
        <dbReference type="EMBL" id="KEH28795.1"/>
    </source>
</evidence>
<dbReference type="Gramene" id="rna20595">
    <property type="protein sequence ID" value="RHN58663.1"/>
    <property type="gene ID" value="gene20595"/>
</dbReference>
<reference evidence="2 5" key="2">
    <citation type="journal article" date="2014" name="BMC Genomics">
        <title>An improved genome release (version Mt4.0) for the model legume Medicago truncatula.</title>
        <authorList>
            <person name="Tang H."/>
            <person name="Krishnakumar V."/>
            <person name="Bidwell S."/>
            <person name="Rosen B."/>
            <person name="Chan A."/>
            <person name="Zhou S."/>
            <person name="Gentzbittel L."/>
            <person name="Childs K.L."/>
            <person name="Yandell M."/>
            <person name="Gundlach H."/>
            <person name="Mayer K.F."/>
            <person name="Schwartz D.C."/>
            <person name="Town C.D."/>
        </authorList>
    </citation>
    <scope>GENOME REANNOTATION</scope>
    <source>
        <strain evidence="2">A17</strain>
        <strain evidence="4 5">cv. Jemalong A17</strain>
    </source>
</reference>
<evidence type="ECO:0000313" key="6">
    <source>
        <dbReference type="Proteomes" id="UP000265566"/>
    </source>
</evidence>
<dbReference type="SMART" id="SM00256">
    <property type="entry name" value="FBOX"/>
    <property type="match status" value="1"/>
</dbReference>
<dbReference type="AlphaFoldDB" id="A0A072USF2"/>
<dbReference type="OrthoDB" id="591557at2759"/>
<evidence type="ECO:0000313" key="3">
    <source>
        <dbReference type="EMBL" id="RHN58663.1"/>
    </source>
</evidence>
<dbReference type="EnsemblPlants" id="KEH28795">
    <property type="protein sequence ID" value="KEH28795"/>
    <property type="gene ID" value="MTR_4g013185"/>
</dbReference>
<dbReference type="InterPro" id="IPR001810">
    <property type="entry name" value="F-box_dom"/>
</dbReference>
<dbReference type="EMBL" id="CM001220">
    <property type="protein sequence ID" value="KEH28795.1"/>
    <property type="molecule type" value="Genomic_DNA"/>
</dbReference>
<reference evidence="3" key="5">
    <citation type="journal article" date="2018" name="Nat. Plants">
        <title>Whole-genome landscape of Medicago truncatula symbiotic genes.</title>
        <authorList>
            <person name="Pecrix Y."/>
            <person name="Gamas P."/>
            <person name="Carrere S."/>
        </authorList>
    </citation>
    <scope>NUCLEOTIDE SEQUENCE</scope>
    <source>
        <tissue evidence="3">Leaves</tissue>
    </source>
</reference>
<organism evidence="2 5">
    <name type="scientific">Medicago truncatula</name>
    <name type="common">Barrel medic</name>
    <name type="synonym">Medicago tribuloides</name>
    <dbReference type="NCBI Taxonomy" id="3880"/>
    <lineage>
        <taxon>Eukaryota</taxon>
        <taxon>Viridiplantae</taxon>
        <taxon>Streptophyta</taxon>
        <taxon>Embryophyta</taxon>
        <taxon>Tracheophyta</taxon>
        <taxon>Spermatophyta</taxon>
        <taxon>Magnoliopsida</taxon>
        <taxon>eudicotyledons</taxon>
        <taxon>Gunneridae</taxon>
        <taxon>Pentapetalae</taxon>
        <taxon>rosids</taxon>
        <taxon>fabids</taxon>
        <taxon>Fabales</taxon>
        <taxon>Fabaceae</taxon>
        <taxon>Papilionoideae</taxon>
        <taxon>50 kb inversion clade</taxon>
        <taxon>NPAAA clade</taxon>
        <taxon>Hologalegina</taxon>
        <taxon>IRL clade</taxon>
        <taxon>Trifolieae</taxon>
        <taxon>Medicago</taxon>
    </lineage>
</organism>
<protein>
    <submittedName>
        <fullName evidence="2">F-box protein interaction domain protein</fullName>
    </submittedName>
    <submittedName>
        <fullName evidence="3">Putative F-box domain, galactose oxidase/kelch, beta-propeller, F-box associated interaction</fullName>
    </submittedName>
</protein>
<dbReference type="InterPro" id="IPR050796">
    <property type="entry name" value="SCF_F-box_component"/>
</dbReference>
<dbReference type="Proteomes" id="UP000265566">
    <property type="component" value="Chromosome 4"/>
</dbReference>
<dbReference type="Pfam" id="PF08268">
    <property type="entry name" value="FBA_3"/>
    <property type="match status" value="1"/>
</dbReference>
<proteinExistence type="predicted"/>
<name>A0A072USF2_MEDTR</name>
<dbReference type="SUPFAM" id="SSF81383">
    <property type="entry name" value="F-box domain"/>
    <property type="match status" value="1"/>
</dbReference>
<dbReference type="Pfam" id="PF00646">
    <property type="entry name" value="F-box"/>
    <property type="match status" value="1"/>
</dbReference>
<feature type="domain" description="F-box" evidence="1">
    <location>
        <begin position="10"/>
        <end position="50"/>
    </location>
</feature>
<dbReference type="HOGENOM" id="CLU_027176_0_1_1"/>
<evidence type="ECO:0000259" key="1">
    <source>
        <dbReference type="SMART" id="SM00256"/>
    </source>
</evidence>
<evidence type="ECO:0000313" key="4">
    <source>
        <dbReference type="EnsemblPlants" id="KEH28795"/>
    </source>
</evidence>
<reference evidence="2 5" key="1">
    <citation type="journal article" date="2011" name="Nature">
        <title>The Medicago genome provides insight into the evolution of rhizobial symbioses.</title>
        <authorList>
            <person name="Young N.D."/>
            <person name="Debelle F."/>
            <person name="Oldroyd G.E."/>
            <person name="Geurts R."/>
            <person name="Cannon S.B."/>
            <person name="Udvardi M.K."/>
            <person name="Benedito V.A."/>
            <person name="Mayer K.F."/>
            <person name="Gouzy J."/>
            <person name="Schoof H."/>
            <person name="Van de Peer Y."/>
            <person name="Proost S."/>
            <person name="Cook D.R."/>
            <person name="Meyers B.C."/>
            <person name="Spannagl M."/>
            <person name="Cheung F."/>
            <person name="De Mita S."/>
            <person name="Krishnakumar V."/>
            <person name="Gundlach H."/>
            <person name="Zhou S."/>
            <person name="Mudge J."/>
            <person name="Bharti A.K."/>
            <person name="Murray J.D."/>
            <person name="Naoumkina M.A."/>
            <person name="Rosen B."/>
            <person name="Silverstein K.A."/>
            <person name="Tang H."/>
            <person name="Rombauts S."/>
            <person name="Zhao P.X."/>
            <person name="Zhou P."/>
            <person name="Barbe V."/>
            <person name="Bardou P."/>
            <person name="Bechner M."/>
            <person name="Bellec A."/>
            <person name="Berger A."/>
            <person name="Berges H."/>
            <person name="Bidwell S."/>
            <person name="Bisseling T."/>
            <person name="Choisne N."/>
            <person name="Couloux A."/>
            <person name="Denny R."/>
            <person name="Deshpande S."/>
            <person name="Dai X."/>
            <person name="Doyle J.J."/>
            <person name="Dudez A.M."/>
            <person name="Farmer A.D."/>
            <person name="Fouteau S."/>
            <person name="Franken C."/>
            <person name="Gibelin C."/>
            <person name="Gish J."/>
            <person name="Goldstein S."/>
            <person name="Gonzalez A.J."/>
            <person name="Green P.J."/>
            <person name="Hallab A."/>
            <person name="Hartog M."/>
            <person name="Hua A."/>
            <person name="Humphray S.J."/>
            <person name="Jeong D.H."/>
            <person name="Jing Y."/>
            <person name="Jocker A."/>
            <person name="Kenton S.M."/>
            <person name="Kim D.J."/>
            <person name="Klee K."/>
            <person name="Lai H."/>
            <person name="Lang C."/>
            <person name="Lin S."/>
            <person name="Macmil S.L."/>
            <person name="Magdelenat G."/>
            <person name="Matthews L."/>
            <person name="McCorrison J."/>
            <person name="Monaghan E.L."/>
            <person name="Mun J.H."/>
            <person name="Najar F.Z."/>
            <person name="Nicholson C."/>
            <person name="Noirot C."/>
            <person name="O'Bleness M."/>
            <person name="Paule C.R."/>
            <person name="Poulain J."/>
            <person name="Prion F."/>
            <person name="Qin B."/>
            <person name="Qu C."/>
            <person name="Retzel E.F."/>
            <person name="Riddle C."/>
            <person name="Sallet E."/>
            <person name="Samain S."/>
            <person name="Samson N."/>
            <person name="Sanders I."/>
            <person name="Saurat O."/>
            <person name="Scarpelli C."/>
            <person name="Schiex T."/>
            <person name="Segurens B."/>
            <person name="Severin A.J."/>
            <person name="Sherrier D.J."/>
            <person name="Shi R."/>
            <person name="Sims S."/>
            <person name="Singer S.R."/>
            <person name="Sinharoy S."/>
            <person name="Sterck L."/>
            <person name="Viollet A."/>
            <person name="Wang B.B."/>
            <person name="Wang K."/>
            <person name="Wang M."/>
            <person name="Wang X."/>
            <person name="Warfsmann J."/>
            <person name="Weissenbach J."/>
            <person name="White D.D."/>
            <person name="White J.D."/>
            <person name="Wiley G.B."/>
            <person name="Wincker P."/>
            <person name="Xing Y."/>
            <person name="Yang L."/>
            <person name="Yao Z."/>
            <person name="Ying F."/>
            <person name="Zhai J."/>
            <person name="Zhou L."/>
            <person name="Zuber A."/>
            <person name="Denarie J."/>
            <person name="Dixon R.A."/>
            <person name="May G.D."/>
            <person name="Schwartz D.C."/>
            <person name="Rogers J."/>
            <person name="Quetier F."/>
            <person name="Town C.D."/>
            <person name="Roe B.A."/>
        </authorList>
    </citation>
    <scope>NUCLEOTIDE SEQUENCE [LARGE SCALE GENOMIC DNA]</scope>
    <source>
        <strain evidence="2">A17</strain>
        <strain evidence="4 5">cv. Jemalong A17</strain>
    </source>
</reference>
<dbReference type="InterPro" id="IPR036047">
    <property type="entry name" value="F-box-like_dom_sf"/>
</dbReference>
<dbReference type="Gene3D" id="1.20.1280.50">
    <property type="match status" value="1"/>
</dbReference>
<dbReference type="PANTHER" id="PTHR31672:SF13">
    <property type="entry name" value="F-BOX PROTEIN CPR30-LIKE"/>
    <property type="match status" value="1"/>
</dbReference>
<dbReference type="KEGG" id="mtr:25491407"/>
<dbReference type="SUPFAM" id="SSF50965">
    <property type="entry name" value="Galactose oxidase, central domain"/>
    <property type="match status" value="1"/>
</dbReference>
<dbReference type="STRING" id="3880.A0A072USF2"/>
<dbReference type="EMBL" id="PSQE01000004">
    <property type="protein sequence ID" value="RHN58663.1"/>
    <property type="molecule type" value="Genomic_DNA"/>
</dbReference>
<reference evidence="4" key="3">
    <citation type="submission" date="2015-04" db="UniProtKB">
        <authorList>
            <consortium name="EnsemblPlants"/>
        </authorList>
    </citation>
    <scope>IDENTIFICATION</scope>
    <source>
        <strain evidence="4">cv. Jemalong A17</strain>
    </source>
</reference>
<gene>
    <name evidence="4" type="primary">25491407</name>
    <name evidence="2" type="ordered locus">MTR_4g013185</name>
    <name evidence="3" type="ORF">MtrunA17_Chr4g0004791</name>
</gene>
<keyword evidence="5" id="KW-1185">Reference proteome</keyword>
<accession>A0A072USF2</accession>
<reference evidence="6" key="4">
    <citation type="journal article" date="2018" name="Nat. Plants">
        <title>Whole-genome landscape of Medicago truncatula symbiotic genes.</title>
        <authorList>
            <person name="Pecrix Y."/>
            <person name="Staton S.E."/>
            <person name="Sallet E."/>
            <person name="Lelandais-Briere C."/>
            <person name="Moreau S."/>
            <person name="Carrere S."/>
            <person name="Blein T."/>
            <person name="Jardinaud M.F."/>
            <person name="Latrasse D."/>
            <person name="Zouine M."/>
            <person name="Zahm M."/>
            <person name="Kreplak J."/>
            <person name="Mayjonade B."/>
            <person name="Satge C."/>
            <person name="Perez M."/>
            <person name="Cauet S."/>
            <person name="Marande W."/>
            <person name="Chantry-Darmon C."/>
            <person name="Lopez-Roques C."/>
            <person name="Bouchez O."/>
            <person name="Berard A."/>
            <person name="Debelle F."/>
            <person name="Munos S."/>
            <person name="Bendahmane A."/>
            <person name="Berges H."/>
            <person name="Niebel A."/>
            <person name="Buitink J."/>
            <person name="Frugier F."/>
            <person name="Benhamed M."/>
            <person name="Crespi M."/>
            <person name="Gouzy J."/>
            <person name="Gamas P."/>
        </authorList>
    </citation>
    <scope>NUCLEOTIDE SEQUENCE [LARGE SCALE GENOMIC DNA]</scope>
    <source>
        <strain evidence="6">cv. Jemalong A17</strain>
    </source>
</reference>
<dbReference type="CDD" id="cd22157">
    <property type="entry name" value="F-box_AtFBW1-like"/>
    <property type="match status" value="1"/>
</dbReference>